<organism evidence="7 8">
    <name type="scientific">Geobacter argillaceus</name>
    <dbReference type="NCBI Taxonomy" id="345631"/>
    <lineage>
        <taxon>Bacteria</taxon>
        <taxon>Pseudomonadati</taxon>
        <taxon>Thermodesulfobacteriota</taxon>
        <taxon>Desulfuromonadia</taxon>
        <taxon>Geobacterales</taxon>
        <taxon>Geobacteraceae</taxon>
        <taxon>Geobacter</taxon>
    </lineage>
</organism>
<keyword evidence="3 7" id="KW-0238">DNA-binding</keyword>
<keyword evidence="4" id="KW-0804">Transcription</keyword>
<dbReference type="GO" id="GO:0003677">
    <property type="term" value="F:DNA binding"/>
    <property type="evidence" value="ECO:0007669"/>
    <property type="project" value="UniProtKB-KW"/>
</dbReference>
<dbReference type="InterPro" id="IPR009061">
    <property type="entry name" value="DNA-bd_dom_put_sf"/>
</dbReference>
<dbReference type="GO" id="GO:0003700">
    <property type="term" value="F:DNA-binding transcription factor activity"/>
    <property type="evidence" value="ECO:0007669"/>
    <property type="project" value="InterPro"/>
</dbReference>
<dbReference type="PRINTS" id="PR00040">
    <property type="entry name" value="HTHMERR"/>
</dbReference>
<dbReference type="Pfam" id="PF13411">
    <property type="entry name" value="MerR_1"/>
    <property type="match status" value="1"/>
</dbReference>
<keyword evidence="2" id="KW-0805">Transcription regulation</keyword>
<dbReference type="PROSITE" id="PS00552">
    <property type="entry name" value="HTH_MERR_1"/>
    <property type="match status" value="1"/>
</dbReference>
<dbReference type="InterPro" id="IPR000551">
    <property type="entry name" value="MerR-type_HTH_dom"/>
</dbReference>
<evidence type="ECO:0000256" key="4">
    <source>
        <dbReference type="ARBA" id="ARBA00023163"/>
    </source>
</evidence>
<dbReference type="InterPro" id="IPR047057">
    <property type="entry name" value="MerR_fam"/>
</dbReference>
<evidence type="ECO:0000259" key="6">
    <source>
        <dbReference type="PROSITE" id="PS50937"/>
    </source>
</evidence>
<dbReference type="OrthoDB" id="9792348at2"/>
<protein>
    <submittedName>
        <fullName evidence="7">DNA-binding transcriptional MerR regulator</fullName>
    </submittedName>
</protein>
<keyword evidence="8" id="KW-1185">Reference proteome</keyword>
<dbReference type="AlphaFoldDB" id="A0A562VQ47"/>
<dbReference type="PANTHER" id="PTHR30204">
    <property type="entry name" value="REDOX-CYCLING DRUG-SENSING TRANSCRIPTIONAL ACTIVATOR SOXR"/>
    <property type="match status" value="1"/>
</dbReference>
<dbReference type="PROSITE" id="PS50937">
    <property type="entry name" value="HTH_MERR_2"/>
    <property type="match status" value="1"/>
</dbReference>
<feature type="domain" description="HTH merR-type" evidence="6">
    <location>
        <begin position="8"/>
        <end position="77"/>
    </location>
</feature>
<dbReference type="SMART" id="SM00422">
    <property type="entry name" value="HTH_MERR"/>
    <property type="match status" value="1"/>
</dbReference>
<comment type="caution">
    <text evidence="7">The sequence shown here is derived from an EMBL/GenBank/DDBJ whole genome shotgun (WGS) entry which is preliminary data.</text>
</comment>
<evidence type="ECO:0000313" key="8">
    <source>
        <dbReference type="Proteomes" id="UP000319449"/>
    </source>
</evidence>
<feature type="coiled-coil region" evidence="5">
    <location>
        <begin position="61"/>
        <end position="130"/>
    </location>
</feature>
<dbReference type="PANTHER" id="PTHR30204:SF69">
    <property type="entry name" value="MERR-FAMILY TRANSCRIPTIONAL REGULATOR"/>
    <property type="match status" value="1"/>
</dbReference>
<evidence type="ECO:0000256" key="2">
    <source>
        <dbReference type="ARBA" id="ARBA00023015"/>
    </source>
</evidence>
<evidence type="ECO:0000313" key="7">
    <source>
        <dbReference type="EMBL" id="TWJ19864.1"/>
    </source>
</evidence>
<evidence type="ECO:0000256" key="5">
    <source>
        <dbReference type="SAM" id="Coils"/>
    </source>
</evidence>
<evidence type="ECO:0000256" key="1">
    <source>
        <dbReference type="ARBA" id="ARBA00022491"/>
    </source>
</evidence>
<name>A0A562VQ47_9BACT</name>
<dbReference type="Proteomes" id="UP000319449">
    <property type="component" value="Unassembled WGS sequence"/>
</dbReference>
<dbReference type="EMBL" id="VLLN01000006">
    <property type="protein sequence ID" value="TWJ19864.1"/>
    <property type="molecule type" value="Genomic_DNA"/>
</dbReference>
<dbReference type="SUPFAM" id="SSF46955">
    <property type="entry name" value="Putative DNA-binding domain"/>
    <property type="match status" value="1"/>
</dbReference>
<accession>A0A562VQ47</accession>
<evidence type="ECO:0000256" key="3">
    <source>
        <dbReference type="ARBA" id="ARBA00023125"/>
    </source>
</evidence>
<sequence length="132" mass="15711">MRLSNEEHMQISDLSESLGITSRTIRLYEKIGLVEPPKRTEGGVRYYEKKDLKRFKFVLRLKTLGLTLDEMKELAELYNREDRIPDKIMPRLTELLDTHLNSIKDKIATLQRLEKDISEYRTRIVDQYQLVK</sequence>
<gene>
    <name evidence="7" type="ORF">JN12_01354</name>
</gene>
<dbReference type="RefSeq" id="WP_145020131.1">
    <property type="nucleotide sequence ID" value="NZ_VLLN01000006.1"/>
</dbReference>
<keyword evidence="5" id="KW-0175">Coiled coil</keyword>
<reference evidence="7 8" key="1">
    <citation type="submission" date="2019-07" db="EMBL/GenBank/DDBJ databases">
        <title>Genomic Encyclopedia of Archaeal and Bacterial Type Strains, Phase II (KMG-II): from individual species to whole genera.</title>
        <authorList>
            <person name="Goeker M."/>
        </authorList>
    </citation>
    <scope>NUCLEOTIDE SEQUENCE [LARGE SCALE GENOMIC DNA]</scope>
    <source>
        <strain evidence="7 8">ATCC BAA-1139</strain>
    </source>
</reference>
<proteinExistence type="predicted"/>
<keyword evidence="1" id="KW-0678">Repressor</keyword>
<dbReference type="Gene3D" id="1.10.1660.10">
    <property type="match status" value="1"/>
</dbReference>